<reference evidence="2 3" key="1">
    <citation type="journal article" date="2012" name="J. Bacteriol.">
        <title>Draft Genome Sequence of an Ammonia-Oxidizing Archaeon, "Candidatus Nitrosopumilus sediminis" AR2, from Svalbard in the Arctic Circle.</title>
        <authorList>
            <person name="Park S.J."/>
            <person name="Kim J.G."/>
            <person name="Jung M.Y."/>
            <person name="Kim S.J."/>
            <person name="Cha I.T."/>
            <person name="Ghai R."/>
            <person name="Martin-Cuadrado A.B."/>
            <person name="Rodriguez-Valera F."/>
            <person name="Rhee S.K."/>
        </authorList>
    </citation>
    <scope>NUCLEOTIDE SEQUENCE [LARGE SCALE GENOMIC DNA]</scope>
    <source>
        <strain evidence="2 3">AR2</strain>
    </source>
</reference>
<dbReference type="AlphaFoldDB" id="K0BFH3"/>
<dbReference type="EMBL" id="CP003843">
    <property type="protein sequence ID" value="AFS83051.1"/>
    <property type="molecule type" value="Genomic_DNA"/>
</dbReference>
<sequence length="127" mass="15068">MTNVELIKKFYHAFKNKDQETYLELCDDDIEWQLSEGMPNGGVFVGKDVVFKEYFPKMLSNFKEFHAIPESIRDMKDHIMVTGKYRGISKKDKSFEVSFSHVYHIKDEKIVQFRQFTDTEKINESLN</sequence>
<dbReference type="Gene3D" id="3.10.450.50">
    <property type="match status" value="1"/>
</dbReference>
<dbReference type="InterPro" id="IPR037401">
    <property type="entry name" value="SnoaL-like"/>
</dbReference>
<name>K0BFH3_9ARCH</name>
<dbReference type="GeneID" id="13697044"/>
<protein>
    <submittedName>
        <fullName evidence="2">Putative ketosteroid isomeraserelated protein-like protein</fullName>
    </submittedName>
</protein>
<dbReference type="OrthoDB" id="2692at2157"/>
<dbReference type="Proteomes" id="UP000006100">
    <property type="component" value="Chromosome"/>
</dbReference>
<keyword evidence="2" id="KW-0413">Isomerase</keyword>
<evidence type="ECO:0000313" key="3">
    <source>
        <dbReference type="Proteomes" id="UP000006100"/>
    </source>
</evidence>
<evidence type="ECO:0000313" key="2">
    <source>
        <dbReference type="EMBL" id="AFS83051.1"/>
    </source>
</evidence>
<dbReference type="HOGENOM" id="CLU_107220_2_0_2"/>
<dbReference type="PANTHER" id="PTHR41252:SF1">
    <property type="entry name" value="BLR2505 PROTEIN"/>
    <property type="match status" value="1"/>
</dbReference>
<accession>K0BFH3</accession>
<evidence type="ECO:0000259" key="1">
    <source>
        <dbReference type="Pfam" id="PF12680"/>
    </source>
</evidence>
<dbReference type="InterPro" id="IPR032710">
    <property type="entry name" value="NTF2-like_dom_sf"/>
</dbReference>
<dbReference type="PANTHER" id="PTHR41252">
    <property type="entry name" value="BLR2505 PROTEIN"/>
    <property type="match status" value="1"/>
</dbReference>
<dbReference type="SUPFAM" id="SSF54427">
    <property type="entry name" value="NTF2-like"/>
    <property type="match status" value="1"/>
</dbReference>
<dbReference type="PATRIC" id="fig|1229909.8.peg.1376"/>
<dbReference type="STRING" id="1229909.NSED_06245"/>
<dbReference type="Pfam" id="PF12680">
    <property type="entry name" value="SnoaL_2"/>
    <property type="match status" value="1"/>
</dbReference>
<dbReference type="eggNOG" id="arCOG06513">
    <property type="taxonomic scope" value="Archaea"/>
</dbReference>
<dbReference type="RefSeq" id="WP_014965421.1">
    <property type="nucleotide sequence ID" value="NC_018656.1"/>
</dbReference>
<keyword evidence="3" id="KW-1185">Reference proteome</keyword>
<organism evidence="2 3">
    <name type="scientific">Candidatus Nitrosopumilus sediminis</name>
    <dbReference type="NCBI Taxonomy" id="1229909"/>
    <lineage>
        <taxon>Archaea</taxon>
        <taxon>Nitrososphaerota</taxon>
        <taxon>Nitrososphaeria</taxon>
        <taxon>Nitrosopumilales</taxon>
        <taxon>Nitrosopumilaceae</taxon>
        <taxon>Nitrosopumilus</taxon>
    </lineage>
</organism>
<gene>
    <name evidence="2" type="ORF">NSED_06245</name>
</gene>
<proteinExistence type="predicted"/>
<dbReference type="GO" id="GO:0016853">
    <property type="term" value="F:isomerase activity"/>
    <property type="evidence" value="ECO:0007669"/>
    <property type="project" value="UniProtKB-KW"/>
</dbReference>
<feature type="domain" description="SnoaL-like" evidence="1">
    <location>
        <begin position="8"/>
        <end position="112"/>
    </location>
</feature>
<dbReference type="KEGG" id="nir:NSED_06245"/>